<dbReference type="Proteomes" id="UP001628281">
    <property type="component" value="Unassembled WGS sequence"/>
</dbReference>
<reference evidence="2 4" key="2">
    <citation type="submission" date="2024-11" db="EMBL/GenBank/DDBJ databases">
        <title>Draft genome sequences of two bacteria associated to sugarcane roots in Colombia.</title>
        <authorList>
            <person name="Pardo-Diaz S."/>
            <person name="Masmela-Mendoza J."/>
            <person name="Delgadillo-Duran P."/>
            <person name="Bautista E.J."/>
            <person name="Rojas-Tapias D.F."/>
        </authorList>
    </citation>
    <scope>NUCLEOTIDE SEQUENCE [LARGE SCALE GENOMIC DNA]</scope>
    <source>
        <strain evidence="2 4">Ap18</strain>
    </source>
</reference>
<gene>
    <name evidence="1" type="ORF">ABAZ39_28460</name>
    <name evidence="2" type="ORF">ACJ41P_33695</name>
</gene>
<geneLocation type="plasmid" evidence="1 3">
    <name>AbAZ39_p3</name>
</geneLocation>
<dbReference type="AlphaFoldDB" id="A0A060DSW7"/>
<dbReference type="Proteomes" id="UP000027186">
    <property type="component" value="Plasmid AbAZ39_p3"/>
</dbReference>
<evidence type="ECO:0000313" key="2">
    <source>
        <dbReference type="EMBL" id="MFL7906107.1"/>
    </source>
</evidence>
<dbReference type="EMBL" id="CP007796">
    <property type="protein sequence ID" value="AIB15795.1"/>
    <property type="molecule type" value="Genomic_DNA"/>
</dbReference>
<evidence type="ECO:0000313" key="1">
    <source>
        <dbReference type="EMBL" id="AIB15795.1"/>
    </source>
</evidence>
<evidence type="ECO:0000313" key="4">
    <source>
        <dbReference type="Proteomes" id="UP001628281"/>
    </source>
</evidence>
<proteinExistence type="predicted"/>
<keyword evidence="1" id="KW-0614">Plasmid</keyword>
<reference evidence="1 3" key="1">
    <citation type="journal article" date="2014" name="Genome Announc.">
        <title>Complete Genome Sequence of the Model Rhizosphere Strain Azospirillum brasilense Az39, Successfully Applied in Agriculture.</title>
        <authorList>
            <person name="Rivera D."/>
            <person name="Revale S."/>
            <person name="Molina R."/>
            <person name="Gualpa J."/>
            <person name="Puente M."/>
            <person name="Maroniche G."/>
            <person name="Paris G."/>
            <person name="Baker D."/>
            <person name="Clavijo B."/>
            <person name="McLay K."/>
            <person name="Spaepen S."/>
            <person name="Perticari A."/>
            <person name="Vazquez M."/>
            <person name="Wisniewski-Dye F."/>
            <person name="Watkins C."/>
            <person name="Martinez-Abarca F."/>
            <person name="Vanderleyden J."/>
            <person name="Cassan F."/>
        </authorList>
    </citation>
    <scope>NUCLEOTIDE SEQUENCE [LARGE SCALE GENOMIC DNA]</scope>
    <source>
        <strain evidence="1 3">Az39</strain>
        <plasmid evidence="1">AbAZ39_p3</plasmid>
    </source>
</reference>
<dbReference type="RefSeq" id="WP_040137530.1">
    <property type="nucleotide sequence ID" value="NZ_CP007796.1"/>
</dbReference>
<evidence type="ECO:0000313" key="3">
    <source>
        <dbReference type="Proteomes" id="UP000027186"/>
    </source>
</evidence>
<organism evidence="1 3">
    <name type="scientific">Azospirillum argentinense</name>
    <dbReference type="NCBI Taxonomy" id="2970906"/>
    <lineage>
        <taxon>Bacteria</taxon>
        <taxon>Pseudomonadati</taxon>
        <taxon>Pseudomonadota</taxon>
        <taxon>Alphaproteobacteria</taxon>
        <taxon>Rhodospirillales</taxon>
        <taxon>Azospirillaceae</taxon>
        <taxon>Azospirillum</taxon>
    </lineage>
</organism>
<protein>
    <submittedName>
        <fullName evidence="1">Uncharacterized protein</fullName>
    </submittedName>
</protein>
<accession>A0A060DSW7</accession>
<dbReference type="EMBL" id="JBJLSN010000142">
    <property type="protein sequence ID" value="MFL7906107.1"/>
    <property type="molecule type" value="Genomic_DNA"/>
</dbReference>
<dbReference type="KEGG" id="abq:ABAZ39_28460"/>
<name>A0A060DSW7_9PROT</name>
<keyword evidence="4" id="KW-1185">Reference proteome</keyword>
<sequence>MKTNEHAFALRHLQQFVAQAYPMDQHLQTAVQRCLDTLPPEPSEPATLSVAPCYGLRASPWLD</sequence>